<proteinExistence type="predicted"/>
<dbReference type="InterPro" id="IPR005511">
    <property type="entry name" value="SMP-30"/>
</dbReference>
<sequence>MAAEPFGTLPGTGFERIDPRFSSCIPGPERVERLWTGARWCEGPAWFAAHRTLVWSDIPNDRMLRLDERNGTVGVFREPAHNTNGNTVDRQGRLVSCEHLTRRVTRTEHDGTVTVLASHWQGLRLNSPNDVVVHSDGGVWFTDPSYGILSDYEGLRADSEIGACHVYRIDPASGAVERVADDFVKPNGLAFSVDESQLYIADTGASHAPDGPRHIRRFEVAADGRGLQGEGPVFAECTNGLFDGFRLDTQGRLWTSARDGVHAYDPDGTLLGKILIPERVANVCFGGPKRNRLFICATSSLYAITLNAQGV</sequence>
<dbReference type="EMBL" id="JAUSRO010000013">
    <property type="protein sequence ID" value="MDP9901583.1"/>
    <property type="molecule type" value="Genomic_DNA"/>
</dbReference>
<accession>A0ABT9SB60</accession>
<protein>
    <submittedName>
        <fullName evidence="3">Gluconolactonase</fullName>
        <ecNumber evidence="3">3.1.1.17</ecNumber>
    </submittedName>
</protein>
<dbReference type="Proteomes" id="UP001226867">
    <property type="component" value="Unassembled WGS sequence"/>
</dbReference>
<dbReference type="Gene3D" id="2.120.10.30">
    <property type="entry name" value="TolB, C-terminal domain"/>
    <property type="match status" value="1"/>
</dbReference>
<dbReference type="SUPFAM" id="SSF63829">
    <property type="entry name" value="Calcium-dependent phosphotriesterase"/>
    <property type="match status" value="1"/>
</dbReference>
<dbReference type="EC" id="3.1.1.17" evidence="3"/>
<evidence type="ECO:0000256" key="1">
    <source>
        <dbReference type="ARBA" id="ARBA00022801"/>
    </source>
</evidence>
<dbReference type="PANTHER" id="PTHR47572:SF4">
    <property type="entry name" value="LACTONASE DRP35"/>
    <property type="match status" value="1"/>
</dbReference>
<keyword evidence="1 3" id="KW-0378">Hydrolase</keyword>
<dbReference type="PANTHER" id="PTHR47572">
    <property type="entry name" value="LIPOPROTEIN-RELATED"/>
    <property type="match status" value="1"/>
</dbReference>
<reference evidence="3 4" key="1">
    <citation type="submission" date="2023-07" db="EMBL/GenBank/DDBJ databases">
        <title>Sorghum-associated microbial communities from plants grown in Nebraska, USA.</title>
        <authorList>
            <person name="Schachtman D."/>
        </authorList>
    </citation>
    <scope>NUCLEOTIDE SEQUENCE [LARGE SCALE GENOMIC DNA]</scope>
    <source>
        <strain evidence="3 4">DS1607</strain>
    </source>
</reference>
<evidence type="ECO:0000259" key="2">
    <source>
        <dbReference type="Pfam" id="PF08450"/>
    </source>
</evidence>
<dbReference type="PRINTS" id="PR01790">
    <property type="entry name" value="SMP30FAMILY"/>
</dbReference>
<dbReference type="InterPro" id="IPR011042">
    <property type="entry name" value="6-blade_b-propeller_TolB-like"/>
</dbReference>
<dbReference type="Pfam" id="PF08450">
    <property type="entry name" value="SGL"/>
    <property type="match status" value="1"/>
</dbReference>
<feature type="domain" description="SMP-30/Gluconolactonase/LRE-like region" evidence="2">
    <location>
        <begin position="40"/>
        <end position="297"/>
    </location>
</feature>
<dbReference type="InterPro" id="IPR051262">
    <property type="entry name" value="SMP-30/CGR1_Lactonase"/>
</dbReference>
<dbReference type="RefSeq" id="WP_307691356.1">
    <property type="nucleotide sequence ID" value="NZ_JAUSRO010000013.1"/>
</dbReference>
<organism evidence="3 4">
    <name type="scientific">Variovorax ginsengisoli</name>
    <dbReference type="NCBI Taxonomy" id="363844"/>
    <lineage>
        <taxon>Bacteria</taxon>
        <taxon>Pseudomonadati</taxon>
        <taxon>Pseudomonadota</taxon>
        <taxon>Betaproteobacteria</taxon>
        <taxon>Burkholderiales</taxon>
        <taxon>Comamonadaceae</taxon>
        <taxon>Variovorax</taxon>
    </lineage>
</organism>
<gene>
    <name evidence="3" type="ORF">J2W36_003852</name>
</gene>
<name>A0ABT9SB60_9BURK</name>
<comment type="caution">
    <text evidence="3">The sequence shown here is derived from an EMBL/GenBank/DDBJ whole genome shotgun (WGS) entry which is preliminary data.</text>
</comment>
<dbReference type="GO" id="GO:0004341">
    <property type="term" value="F:gluconolactonase activity"/>
    <property type="evidence" value="ECO:0007669"/>
    <property type="project" value="UniProtKB-EC"/>
</dbReference>
<keyword evidence="4" id="KW-1185">Reference proteome</keyword>
<evidence type="ECO:0000313" key="3">
    <source>
        <dbReference type="EMBL" id="MDP9901583.1"/>
    </source>
</evidence>
<evidence type="ECO:0000313" key="4">
    <source>
        <dbReference type="Proteomes" id="UP001226867"/>
    </source>
</evidence>
<dbReference type="InterPro" id="IPR013658">
    <property type="entry name" value="SGL"/>
</dbReference>